<organism evidence="2 3">
    <name type="scientific">Mucilaginibacter panaciglaebae</name>
    <dbReference type="NCBI Taxonomy" id="502331"/>
    <lineage>
        <taxon>Bacteria</taxon>
        <taxon>Pseudomonadati</taxon>
        <taxon>Bacteroidota</taxon>
        <taxon>Sphingobacteriia</taxon>
        <taxon>Sphingobacteriales</taxon>
        <taxon>Sphingobacteriaceae</taxon>
        <taxon>Mucilaginibacter</taxon>
    </lineage>
</organism>
<evidence type="ECO:0008006" key="4">
    <source>
        <dbReference type="Google" id="ProtNLM"/>
    </source>
</evidence>
<evidence type="ECO:0000313" key="2">
    <source>
        <dbReference type="EMBL" id="GAA4093083.1"/>
    </source>
</evidence>
<feature type="transmembrane region" description="Helical" evidence="1">
    <location>
        <begin position="6"/>
        <end position="28"/>
    </location>
</feature>
<protein>
    <recommendedName>
        <fullName evidence="4">Holin</fullName>
    </recommendedName>
</protein>
<evidence type="ECO:0000256" key="1">
    <source>
        <dbReference type="SAM" id="Phobius"/>
    </source>
</evidence>
<accession>A0ABP7WNM6</accession>
<dbReference type="RefSeq" id="WP_345102303.1">
    <property type="nucleotide sequence ID" value="NZ_BAABCV010000004.1"/>
</dbReference>
<reference evidence="3" key="1">
    <citation type="journal article" date="2019" name="Int. J. Syst. Evol. Microbiol.">
        <title>The Global Catalogue of Microorganisms (GCM) 10K type strain sequencing project: providing services to taxonomists for standard genome sequencing and annotation.</title>
        <authorList>
            <consortium name="The Broad Institute Genomics Platform"/>
            <consortium name="The Broad Institute Genome Sequencing Center for Infectious Disease"/>
            <person name="Wu L."/>
            <person name="Ma J."/>
        </authorList>
    </citation>
    <scope>NUCLEOTIDE SEQUENCE [LARGE SCALE GENOMIC DNA]</scope>
    <source>
        <strain evidence="3">JCM 17085</strain>
    </source>
</reference>
<gene>
    <name evidence="2" type="ORF">GCM10022392_14370</name>
</gene>
<keyword evidence="3" id="KW-1185">Reference proteome</keyword>
<comment type="caution">
    <text evidence="2">The sequence shown here is derived from an EMBL/GenBank/DDBJ whole genome shotgun (WGS) entry which is preliminary data.</text>
</comment>
<proteinExistence type="predicted"/>
<dbReference type="Proteomes" id="UP001500841">
    <property type="component" value="Unassembled WGS sequence"/>
</dbReference>
<keyword evidence="1" id="KW-0812">Transmembrane</keyword>
<name>A0ABP7WNM6_9SPHI</name>
<evidence type="ECO:0000313" key="3">
    <source>
        <dbReference type="Proteomes" id="UP001500841"/>
    </source>
</evidence>
<keyword evidence="1" id="KW-1133">Transmembrane helix</keyword>
<dbReference type="EMBL" id="BAABCV010000004">
    <property type="protein sequence ID" value="GAA4093083.1"/>
    <property type="molecule type" value="Genomic_DNA"/>
</dbReference>
<keyword evidence="1" id="KW-0472">Membrane</keyword>
<sequence length="126" mass="14423">MTFTTLDLPSILSILSSVGFGMGITIIASRKKTTAETLLAETQAKFTEVEMYSKILNDLKNQSEIQGQQILMLQQKETEYLKIIRAQNSRERELTKRINQMGVEITLLKNKLIVYEQAEKLDNKQI</sequence>